<name>A0A254TJ39_9BURK</name>
<evidence type="ECO:0000313" key="2">
    <source>
        <dbReference type="EMBL" id="OWW22649.1"/>
    </source>
</evidence>
<feature type="signal peptide" evidence="1">
    <location>
        <begin position="1"/>
        <end position="26"/>
    </location>
</feature>
<keyword evidence="1" id="KW-0732">Signal</keyword>
<dbReference type="Proteomes" id="UP000197535">
    <property type="component" value="Unassembled WGS sequence"/>
</dbReference>
<dbReference type="EMBL" id="LSTO01000001">
    <property type="protein sequence ID" value="OWW22649.1"/>
    <property type="molecule type" value="Genomic_DNA"/>
</dbReference>
<protein>
    <submittedName>
        <fullName evidence="2">Uncharacterized protein</fullName>
    </submittedName>
</protein>
<keyword evidence="3" id="KW-1185">Reference proteome</keyword>
<dbReference type="RefSeq" id="WP_088709463.1">
    <property type="nucleotide sequence ID" value="NZ_LSTO01000001.1"/>
</dbReference>
<gene>
    <name evidence="2" type="ORF">AYR66_27260</name>
</gene>
<organism evidence="2 3">
    <name type="scientific">Noviherbaspirillum denitrificans</name>
    <dbReference type="NCBI Taxonomy" id="1968433"/>
    <lineage>
        <taxon>Bacteria</taxon>
        <taxon>Pseudomonadati</taxon>
        <taxon>Pseudomonadota</taxon>
        <taxon>Betaproteobacteria</taxon>
        <taxon>Burkholderiales</taxon>
        <taxon>Oxalobacteraceae</taxon>
        <taxon>Noviherbaspirillum</taxon>
    </lineage>
</organism>
<proteinExistence type="predicted"/>
<evidence type="ECO:0000256" key="1">
    <source>
        <dbReference type="SAM" id="SignalP"/>
    </source>
</evidence>
<accession>A0A254TJ39</accession>
<dbReference type="OrthoDB" id="9930572at2"/>
<dbReference type="AlphaFoldDB" id="A0A254TJ39"/>
<sequence>MHKNLRVPPRTAVLLALVLLPALSLARIPDANECVEAGDFIKNAAHARDSGMAEADFISRIRDDIEIIRAFPPHLRWFVQDEEDAEFLIAAATDVFRKPRLAAEHQRDFVKSCLVKAGNKPKYSL</sequence>
<reference evidence="2 3" key="1">
    <citation type="submission" date="2016-02" db="EMBL/GenBank/DDBJ databases">
        <authorList>
            <person name="Wen L."/>
            <person name="He K."/>
            <person name="Yang H."/>
        </authorList>
    </citation>
    <scope>NUCLEOTIDE SEQUENCE [LARGE SCALE GENOMIC DNA]</scope>
    <source>
        <strain evidence="2 3">TSA40</strain>
    </source>
</reference>
<evidence type="ECO:0000313" key="3">
    <source>
        <dbReference type="Proteomes" id="UP000197535"/>
    </source>
</evidence>
<comment type="caution">
    <text evidence="2">The sequence shown here is derived from an EMBL/GenBank/DDBJ whole genome shotgun (WGS) entry which is preliminary data.</text>
</comment>
<feature type="chain" id="PRO_5012287403" evidence="1">
    <location>
        <begin position="27"/>
        <end position="125"/>
    </location>
</feature>